<gene>
    <name evidence="1" type="ORF">CILFYP54_00379</name>
</gene>
<dbReference type="SUPFAM" id="SSF47598">
    <property type="entry name" value="Ribbon-helix-helix"/>
    <property type="match status" value="1"/>
</dbReference>
<dbReference type="RefSeq" id="WP_156848636.1">
    <property type="nucleotide sequence ID" value="NZ_CACRTN010000012.1"/>
</dbReference>
<accession>A0A6N3AXH8</accession>
<dbReference type="InterPro" id="IPR010985">
    <property type="entry name" value="Ribbon_hlx_hlx"/>
</dbReference>
<dbReference type="NCBIfam" id="NF046040">
    <property type="entry name" value="RelB_antitoxin"/>
    <property type="match status" value="1"/>
</dbReference>
<protein>
    <recommendedName>
        <fullName evidence="2">Antitoxin</fullName>
    </recommendedName>
</protein>
<dbReference type="InterPro" id="IPR046257">
    <property type="entry name" value="DUF6290"/>
</dbReference>
<dbReference type="Pfam" id="PF19807">
    <property type="entry name" value="DUF6290"/>
    <property type="match status" value="1"/>
</dbReference>
<dbReference type="Gene3D" id="1.20.5.780">
    <property type="entry name" value="Single helix bin"/>
    <property type="match status" value="1"/>
</dbReference>
<organism evidence="1">
    <name type="scientific">Collinsella intestinalis</name>
    <dbReference type="NCBI Taxonomy" id="147207"/>
    <lineage>
        <taxon>Bacteria</taxon>
        <taxon>Bacillati</taxon>
        <taxon>Actinomycetota</taxon>
        <taxon>Coriobacteriia</taxon>
        <taxon>Coriobacteriales</taxon>
        <taxon>Coriobacteriaceae</taxon>
        <taxon>Collinsella</taxon>
    </lineage>
</organism>
<evidence type="ECO:0008006" key="2">
    <source>
        <dbReference type="Google" id="ProtNLM"/>
    </source>
</evidence>
<dbReference type="EMBL" id="CACRTN010000012">
    <property type="protein sequence ID" value="VYT95573.1"/>
    <property type="molecule type" value="Genomic_DNA"/>
</dbReference>
<reference evidence="1" key="1">
    <citation type="submission" date="2019-11" db="EMBL/GenBank/DDBJ databases">
        <authorList>
            <person name="Feng L."/>
        </authorList>
    </citation>
    <scope>NUCLEOTIDE SEQUENCE</scope>
    <source>
        <strain evidence="1">CintestinalisLFYP54</strain>
    </source>
</reference>
<proteinExistence type="predicted"/>
<evidence type="ECO:0000313" key="1">
    <source>
        <dbReference type="EMBL" id="VYT95573.1"/>
    </source>
</evidence>
<sequence length="77" mass="8479">MAMSATAIRFADEERDWIKACADFKGESFSEFVRVAALERAEDAADLKAYRDALAEDDGTTHSIDEAMRMAMMPGIG</sequence>
<name>A0A6N3AXH8_9ACTN</name>
<dbReference type="AlphaFoldDB" id="A0A6N3AXH8"/>
<dbReference type="GO" id="GO:0006355">
    <property type="term" value="P:regulation of DNA-templated transcription"/>
    <property type="evidence" value="ECO:0007669"/>
    <property type="project" value="InterPro"/>
</dbReference>